<feature type="non-terminal residue" evidence="1">
    <location>
        <position position="76"/>
    </location>
</feature>
<name>A0AAE0VIQ0_9BIVA</name>
<accession>A0AAE0VIQ0</accession>
<proteinExistence type="predicted"/>
<organism evidence="1 2">
    <name type="scientific">Potamilus streckersoni</name>
    <dbReference type="NCBI Taxonomy" id="2493646"/>
    <lineage>
        <taxon>Eukaryota</taxon>
        <taxon>Metazoa</taxon>
        <taxon>Spiralia</taxon>
        <taxon>Lophotrochozoa</taxon>
        <taxon>Mollusca</taxon>
        <taxon>Bivalvia</taxon>
        <taxon>Autobranchia</taxon>
        <taxon>Heteroconchia</taxon>
        <taxon>Palaeoheterodonta</taxon>
        <taxon>Unionida</taxon>
        <taxon>Unionoidea</taxon>
        <taxon>Unionidae</taxon>
        <taxon>Ambleminae</taxon>
        <taxon>Lampsilini</taxon>
        <taxon>Potamilus</taxon>
    </lineage>
</organism>
<reference evidence="1" key="2">
    <citation type="journal article" date="2021" name="Genome Biol. Evol.">
        <title>Developing a high-quality reference genome for a parasitic bivalve with doubly uniparental inheritance (Bivalvia: Unionida).</title>
        <authorList>
            <person name="Smith C.H."/>
        </authorList>
    </citation>
    <scope>NUCLEOTIDE SEQUENCE</scope>
    <source>
        <strain evidence="1">CHS0354</strain>
        <tissue evidence="1">Mantle</tissue>
    </source>
</reference>
<reference evidence="1" key="1">
    <citation type="journal article" date="2021" name="Genome Biol. Evol.">
        <title>A High-Quality Reference Genome for a Parasitic Bivalve with Doubly Uniparental Inheritance (Bivalvia: Unionida).</title>
        <authorList>
            <person name="Smith C.H."/>
        </authorList>
    </citation>
    <scope>NUCLEOTIDE SEQUENCE</scope>
    <source>
        <strain evidence="1">CHS0354</strain>
    </source>
</reference>
<dbReference type="AlphaFoldDB" id="A0AAE0VIQ0"/>
<sequence>MPMIACSVENTEKDIKSPFRQVLWASAQLQSLQSTAGSAANYHSFECAVKSSSERLLHIRIHQWMGVTDFSPSMDG</sequence>
<dbReference type="EMBL" id="JAEAOA010001785">
    <property type="protein sequence ID" value="KAK3579091.1"/>
    <property type="molecule type" value="Genomic_DNA"/>
</dbReference>
<keyword evidence="2" id="KW-1185">Reference proteome</keyword>
<dbReference type="Proteomes" id="UP001195483">
    <property type="component" value="Unassembled WGS sequence"/>
</dbReference>
<evidence type="ECO:0000313" key="2">
    <source>
        <dbReference type="Proteomes" id="UP001195483"/>
    </source>
</evidence>
<protein>
    <submittedName>
        <fullName evidence="1">Uncharacterized protein</fullName>
    </submittedName>
</protein>
<reference evidence="1" key="3">
    <citation type="submission" date="2023-05" db="EMBL/GenBank/DDBJ databases">
        <authorList>
            <person name="Smith C.H."/>
        </authorList>
    </citation>
    <scope>NUCLEOTIDE SEQUENCE</scope>
    <source>
        <strain evidence="1">CHS0354</strain>
        <tissue evidence="1">Mantle</tissue>
    </source>
</reference>
<gene>
    <name evidence="1" type="ORF">CHS0354_029950</name>
</gene>
<evidence type="ECO:0000313" key="1">
    <source>
        <dbReference type="EMBL" id="KAK3579091.1"/>
    </source>
</evidence>
<comment type="caution">
    <text evidence="1">The sequence shown here is derived from an EMBL/GenBank/DDBJ whole genome shotgun (WGS) entry which is preliminary data.</text>
</comment>